<evidence type="ECO:0000313" key="1">
    <source>
        <dbReference type="EMBL" id="QNS40186.1"/>
    </source>
</evidence>
<accession>A0A7H1DT78</accession>
<proteinExistence type="predicted"/>
<protein>
    <submittedName>
        <fullName evidence="1">Uncharacterized protein</fullName>
    </submittedName>
</protein>
<dbReference type="EMBL" id="CP060203">
    <property type="protein sequence ID" value="QNS40186.1"/>
    <property type="molecule type" value="Genomic_DNA"/>
</dbReference>
<dbReference type="KEGG" id="cmaq:H0S70_07170"/>
<name>A0A7H1DT78_9FLAO</name>
<keyword evidence="2" id="KW-1185">Reference proteome</keyword>
<dbReference type="Proteomes" id="UP000516438">
    <property type="component" value="Chromosome"/>
</dbReference>
<gene>
    <name evidence="1" type="ORF">H0S70_07170</name>
</gene>
<organism evidence="1 2">
    <name type="scientific">Chryseobacterium manosquense</name>
    <dbReference type="NCBI Taxonomy" id="2754694"/>
    <lineage>
        <taxon>Bacteria</taxon>
        <taxon>Pseudomonadati</taxon>
        <taxon>Bacteroidota</taxon>
        <taxon>Flavobacteriia</taxon>
        <taxon>Flavobacteriales</taxon>
        <taxon>Weeksellaceae</taxon>
        <taxon>Chryseobacterium group</taxon>
        <taxon>Chryseobacterium</taxon>
    </lineage>
</organism>
<reference evidence="1 2" key="1">
    <citation type="submission" date="2020-07" db="EMBL/GenBank/DDBJ databases">
        <title>Complete genome and description of Chryseobacterium manosquense strain Marseille-Q2069 sp. nov.</title>
        <authorList>
            <person name="Boxberger M."/>
        </authorList>
    </citation>
    <scope>NUCLEOTIDE SEQUENCE [LARGE SCALE GENOMIC DNA]</scope>
    <source>
        <strain evidence="1 2">Marseille-Q2069</strain>
    </source>
</reference>
<dbReference type="AlphaFoldDB" id="A0A7H1DT78"/>
<sequence>MDKHLEQEELNLLNNKGFDIPVKIMGIKKTFRCKKLSMGRLLELSEVFITMNFDEEALQSNDFQAQIASQYQSVANNAKKTAKAVSICMTDNYFVRKFLQYYIMKKYTPKDLLEFAQNLLKTADYGNFIASIALMNGNRPTKANPIEKAV</sequence>
<evidence type="ECO:0000313" key="2">
    <source>
        <dbReference type="Proteomes" id="UP000516438"/>
    </source>
</evidence>
<dbReference type="RefSeq" id="WP_188320311.1">
    <property type="nucleotide sequence ID" value="NZ_CP060203.1"/>
</dbReference>